<protein>
    <submittedName>
        <fullName evidence="2">Trithorax histone-lysine N-methyltransferase</fullName>
    </submittedName>
</protein>
<dbReference type="OrthoDB" id="417697at2759"/>
<keyword evidence="3" id="KW-1185">Reference proteome</keyword>
<proteinExistence type="predicted"/>
<keyword evidence="2" id="KW-0489">Methyltransferase</keyword>
<dbReference type="AlphaFoldDB" id="A0A2V0PLY6"/>
<dbReference type="InParanoid" id="A0A2V0PLY6"/>
<feature type="region of interest" description="Disordered" evidence="1">
    <location>
        <begin position="1"/>
        <end position="54"/>
    </location>
</feature>
<dbReference type="PANTHER" id="PTHR41729:SF1">
    <property type="entry name" value="GLUTAMYL-TRNA SYNTHETASE"/>
    <property type="match status" value="1"/>
</dbReference>
<evidence type="ECO:0000313" key="2">
    <source>
        <dbReference type="EMBL" id="GBF98055.1"/>
    </source>
</evidence>
<dbReference type="GO" id="GO:0008168">
    <property type="term" value="F:methyltransferase activity"/>
    <property type="evidence" value="ECO:0007669"/>
    <property type="project" value="UniProtKB-KW"/>
</dbReference>
<dbReference type="GO" id="GO:0032259">
    <property type="term" value="P:methylation"/>
    <property type="evidence" value="ECO:0007669"/>
    <property type="project" value="UniProtKB-KW"/>
</dbReference>
<organism evidence="2 3">
    <name type="scientific">Raphidocelis subcapitata</name>
    <dbReference type="NCBI Taxonomy" id="307507"/>
    <lineage>
        <taxon>Eukaryota</taxon>
        <taxon>Viridiplantae</taxon>
        <taxon>Chlorophyta</taxon>
        <taxon>core chlorophytes</taxon>
        <taxon>Chlorophyceae</taxon>
        <taxon>CS clade</taxon>
        <taxon>Sphaeropleales</taxon>
        <taxon>Selenastraceae</taxon>
        <taxon>Raphidocelis</taxon>
    </lineage>
</organism>
<dbReference type="InterPro" id="IPR025255">
    <property type="entry name" value="DUF4202"/>
</dbReference>
<gene>
    <name evidence="2" type="ORF">Rsub_10283</name>
</gene>
<sequence>MLAAGQRQASCRGSRSIVAGTAHSRGAPLPPRRAPCGGGGSASPGGEAAVGRGARHVARATLDEPELRTLVVKLRKETPPPPGKRPMLDACIAKIDEINSGDPKTVPGDSGRPEPFRLAYSKWLTKWVLKLDPQACDELLILARGKNIESWKLAEIKRDDYAPNTGGQKGWEFDRKRWLAGRLTDVMKDAGYEGAALTLVEDVMMGRNVPNPRDMRLHDLVGPFGLKNNGLLLAACIMQTLADAEALLFLDRNFEEAFDRMPANEVEALARRELGALSEEAVVAAMRMKKWSPVQEKLLARALPKPFRFTDILRATEGVAASSLHPGDHRYANFDYE</sequence>
<evidence type="ECO:0000256" key="1">
    <source>
        <dbReference type="SAM" id="MobiDB-lite"/>
    </source>
</evidence>
<name>A0A2V0PLY6_9CHLO</name>
<dbReference type="PANTHER" id="PTHR41729">
    <property type="entry name" value="GLUTAMYL-TRNA SYNTHETASE"/>
    <property type="match status" value="1"/>
</dbReference>
<dbReference type="Pfam" id="PF13875">
    <property type="entry name" value="DUF4202"/>
    <property type="match status" value="1"/>
</dbReference>
<reference evidence="2 3" key="1">
    <citation type="journal article" date="2018" name="Sci. Rep.">
        <title>Raphidocelis subcapitata (=Pseudokirchneriella subcapitata) provides an insight into genome evolution and environmental adaptations in the Sphaeropleales.</title>
        <authorList>
            <person name="Suzuki S."/>
            <person name="Yamaguchi H."/>
            <person name="Nakajima N."/>
            <person name="Kawachi M."/>
        </authorList>
    </citation>
    <scope>NUCLEOTIDE SEQUENCE [LARGE SCALE GENOMIC DNA]</scope>
    <source>
        <strain evidence="2 3">NIES-35</strain>
    </source>
</reference>
<evidence type="ECO:0000313" key="3">
    <source>
        <dbReference type="Proteomes" id="UP000247498"/>
    </source>
</evidence>
<comment type="caution">
    <text evidence="2">The sequence shown here is derived from an EMBL/GenBank/DDBJ whole genome shotgun (WGS) entry which is preliminary data.</text>
</comment>
<dbReference type="Proteomes" id="UP000247498">
    <property type="component" value="Unassembled WGS sequence"/>
</dbReference>
<keyword evidence="2" id="KW-0808">Transferase</keyword>
<dbReference type="EMBL" id="BDRX01000115">
    <property type="protein sequence ID" value="GBF98055.1"/>
    <property type="molecule type" value="Genomic_DNA"/>
</dbReference>
<accession>A0A2V0PLY6</accession>